<proteinExistence type="predicted"/>
<evidence type="ECO:0000313" key="1">
    <source>
        <dbReference type="EMBL" id="GIY29937.1"/>
    </source>
</evidence>
<dbReference type="EMBL" id="BPLQ01007416">
    <property type="protein sequence ID" value="GIY29937.1"/>
    <property type="molecule type" value="Genomic_DNA"/>
</dbReference>
<evidence type="ECO:0000313" key="2">
    <source>
        <dbReference type="Proteomes" id="UP001054837"/>
    </source>
</evidence>
<sequence>MEIIAAFISGKLCFYLRVHYFSVRALTARQQTLDALKIPPFGKEELEAKNREGLNKSRQALAVRQRSIYTVAPIKHSYHGDYPSVHFQKTTRLSESPLLLRACGDSSPTNHVMRLKFHLLAEELQTRKFIKSRQALAVAKHPYHGDYTSLHFKKIIRLCASPLLPLCVRWQHANRPCDALRIPPFGDDELQAKKREIGLLNPAKPSHSPK</sequence>
<accession>A0AAV4SC19</accession>
<reference evidence="1 2" key="1">
    <citation type="submission" date="2021-06" db="EMBL/GenBank/DDBJ databases">
        <title>Caerostris darwini draft genome.</title>
        <authorList>
            <person name="Kono N."/>
            <person name="Arakawa K."/>
        </authorList>
    </citation>
    <scope>NUCLEOTIDE SEQUENCE [LARGE SCALE GENOMIC DNA]</scope>
</reference>
<gene>
    <name evidence="1" type="ORF">CDAR_101701</name>
</gene>
<keyword evidence="2" id="KW-1185">Reference proteome</keyword>
<name>A0AAV4SC19_9ARAC</name>
<organism evidence="1 2">
    <name type="scientific">Caerostris darwini</name>
    <dbReference type="NCBI Taxonomy" id="1538125"/>
    <lineage>
        <taxon>Eukaryota</taxon>
        <taxon>Metazoa</taxon>
        <taxon>Ecdysozoa</taxon>
        <taxon>Arthropoda</taxon>
        <taxon>Chelicerata</taxon>
        <taxon>Arachnida</taxon>
        <taxon>Araneae</taxon>
        <taxon>Araneomorphae</taxon>
        <taxon>Entelegynae</taxon>
        <taxon>Araneoidea</taxon>
        <taxon>Araneidae</taxon>
        <taxon>Caerostris</taxon>
    </lineage>
</organism>
<protein>
    <submittedName>
        <fullName evidence="1">Uncharacterized protein</fullName>
    </submittedName>
</protein>
<dbReference type="Proteomes" id="UP001054837">
    <property type="component" value="Unassembled WGS sequence"/>
</dbReference>
<comment type="caution">
    <text evidence="1">The sequence shown here is derived from an EMBL/GenBank/DDBJ whole genome shotgun (WGS) entry which is preliminary data.</text>
</comment>
<dbReference type="AlphaFoldDB" id="A0AAV4SC19"/>